<comment type="caution">
    <text evidence="2">The sequence shown here is derived from an EMBL/GenBank/DDBJ whole genome shotgun (WGS) entry which is preliminary data.</text>
</comment>
<evidence type="ECO:0000256" key="1">
    <source>
        <dbReference type="SAM" id="MobiDB-lite"/>
    </source>
</evidence>
<proteinExistence type="predicted"/>
<gene>
    <name evidence="2" type="ORF">CR201_G0052926</name>
</gene>
<name>A0A2J8R8H7_PONAB</name>
<reference evidence="2" key="1">
    <citation type="submission" date="2017-12" db="EMBL/GenBank/DDBJ databases">
        <title>High-resolution comparative analysis of great ape genomes.</title>
        <authorList>
            <person name="Pollen A."/>
            <person name="Hastie A."/>
            <person name="Hormozdiari F."/>
            <person name="Dougherty M."/>
            <person name="Liu R."/>
            <person name="Chaisson M."/>
            <person name="Hoppe E."/>
            <person name="Hill C."/>
            <person name="Pang A."/>
            <person name="Hillier L."/>
            <person name="Baker C."/>
            <person name="Armstrong J."/>
            <person name="Shendure J."/>
            <person name="Paten B."/>
            <person name="Wilson R."/>
            <person name="Chao H."/>
            <person name="Schneider V."/>
            <person name="Ventura M."/>
            <person name="Kronenberg Z."/>
            <person name="Murali S."/>
            <person name="Gordon D."/>
            <person name="Cantsilieris S."/>
            <person name="Munson K."/>
            <person name="Nelson B."/>
            <person name="Raja A."/>
            <person name="Underwood J."/>
            <person name="Diekhans M."/>
            <person name="Fiddes I."/>
            <person name="Haussler D."/>
            <person name="Eichler E."/>
        </authorList>
    </citation>
    <scope>NUCLEOTIDE SEQUENCE [LARGE SCALE GENOMIC DNA]</scope>
    <source>
        <strain evidence="2">Susie</strain>
    </source>
</reference>
<dbReference type="AlphaFoldDB" id="A0A2J8R8H7"/>
<feature type="compositionally biased region" description="Low complexity" evidence="1">
    <location>
        <begin position="9"/>
        <end position="22"/>
    </location>
</feature>
<evidence type="ECO:0000313" key="2">
    <source>
        <dbReference type="EMBL" id="PNJ04834.1"/>
    </source>
</evidence>
<protein>
    <submittedName>
        <fullName evidence="2">SLC35A2 isoform 12</fullName>
    </submittedName>
</protein>
<dbReference type="EMBL" id="NDHI03003731">
    <property type="protein sequence ID" value="PNJ04834.1"/>
    <property type="molecule type" value="Genomic_DNA"/>
</dbReference>
<organism evidence="2">
    <name type="scientific">Pongo abelii</name>
    <name type="common">Sumatran orangutan</name>
    <name type="synonym">Pongo pygmaeus abelii</name>
    <dbReference type="NCBI Taxonomy" id="9601"/>
    <lineage>
        <taxon>Eukaryota</taxon>
        <taxon>Metazoa</taxon>
        <taxon>Chordata</taxon>
        <taxon>Craniata</taxon>
        <taxon>Vertebrata</taxon>
        <taxon>Euteleostomi</taxon>
        <taxon>Mammalia</taxon>
        <taxon>Eutheria</taxon>
        <taxon>Euarchontoglires</taxon>
        <taxon>Primates</taxon>
        <taxon>Haplorrhini</taxon>
        <taxon>Catarrhini</taxon>
        <taxon>Hominidae</taxon>
        <taxon>Pongo</taxon>
    </lineage>
</organism>
<sequence length="59" mass="5524">MAAVGAGGSTAAPGPGAVSAGALEPGTASAGETVCPSSRMGGGRDRWESGMFLTKLTGA</sequence>
<feature type="region of interest" description="Disordered" evidence="1">
    <location>
        <begin position="1"/>
        <end position="59"/>
    </location>
</feature>
<accession>A0A2J8R8H7</accession>